<evidence type="ECO:0000259" key="6">
    <source>
        <dbReference type="Pfam" id="PF13639"/>
    </source>
</evidence>
<keyword evidence="5" id="KW-0862">Zinc</keyword>
<dbReference type="Pfam" id="PF13639">
    <property type="entry name" value="zf-RING_2"/>
    <property type="match status" value="1"/>
</dbReference>
<dbReference type="PANTHER" id="PTHR15710:SF196">
    <property type="entry name" value="F6A14.12 PROTEIN-RELATED"/>
    <property type="match status" value="1"/>
</dbReference>
<comment type="catalytic activity">
    <reaction evidence="1">
        <text>S-ubiquitinyl-[E2 ubiquitin-conjugating enzyme]-L-cysteine + [acceptor protein]-L-lysine = [E2 ubiquitin-conjugating enzyme]-L-cysteine + N(6)-ubiquitinyl-[acceptor protein]-L-lysine.</text>
        <dbReference type="EC" id="2.3.2.27"/>
    </reaction>
</comment>
<evidence type="ECO:0000313" key="8">
    <source>
        <dbReference type="Proteomes" id="UP001164929"/>
    </source>
</evidence>
<evidence type="ECO:0000256" key="1">
    <source>
        <dbReference type="ARBA" id="ARBA00000900"/>
    </source>
</evidence>
<keyword evidence="4" id="KW-0863">Zinc-finger</keyword>
<dbReference type="EC" id="2.3.2.27" evidence="2"/>
<gene>
    <name evidence="7" type="ORF">NC653_000827</name>
</gene>
<evidence type="ECO:0000256" key="5">
    <source>
        <dbReference type="ARBA" id="ARBA00022833"/>
    </source>
</evidence>
<comment type="caution">
    <text evidence="7">The sequence shown here is derived from an EMBL/GenBank/DDBJ whole genome shotgun (WGS) entry which is preliminary data.</text>
</comment>
<dbReference type="Proteomes" id="UP001164929">
    <property type="component" value="Chromosome 1"/>
</dbReference>
<organism evidence="7 8">
    <name type="scientific">Populus alba x Populus x berolinensis</name>
    <dbReference type="NCBI Taxonomy" id="444605"/>
    <lineage>
        <taxon>Eukaryota</taxon>
        <taxon>Viridiplantae</taxon>
        <taxon>Streptophyta</taxon>
        <taxon>Embryophyta</taxon>
        <taxon>Tracheophyta</taxon>
        <taxon>Spermatophyta</taxon>
        <taxon>Magnoliopsida</taxon>
        <taxon>eudicotyledons</taxon>
        <taxon>Gunneridae</taxon>
        <taxon>Pentapetalae</taxon>
        <taxon>rosids</taxon>
        <taxon>fabids</taxon>
        <taxon>Malpighiales</taxon>
        <taxon>Salicaceae</taxon>
        <taxon>Saliceae</taxon>
        <taxon>Populus</taxon>
    </lineage>
</organism>
<dbReference type="PANTHER" id="PTHR15710">
    <property type="entry name" value="E3 UBIQUITIN-PROTEIN LIGASE PRAJA"/>
    <property type="match status" value="1"/>
</dbReference>
<evidence type="ECO:0000256" key="4">
    <source>
        <dbReference type="ARBA" id="ARBA00022771"/>
    </source>
</evidence>
<accession>A0AAD6WEW0</accession>
<protein>
    <recommendedName>
        <fullName evidence="2">RING-type E3 ubiquitin transferase</fullName>
        <ecNumber evidence="2">2.3.2.27</ecNumber>
    </recommendedName>
</protein>
<dbReference type="InterPro" id="IPR001841">
    <property type="entry name" value="Znf_RING"/>
</dbReference>
<name>A0AAD6WEW0_9ROSI</name>
<dbReference type="EMBL" id="JAQIZT010000001">
    <property type="protein sequence ID" value="KAJ7010205.1"/>
    <property type="molecule type" value="Genomic_DNA"/>
</dbReference>
<dbReference type="GO" id="GO:0005737">
    <property type="term" value="C:cytoplasm"/>
    <property type="evidence" value="ECO:0007669"/>
    <property type="project" value="TreeGrafter"/>
</dbReference>
<evidence type="ECO:0000256" key="3">
    <source>
        <dbReference type="ARBA" id="ARBA00022723"/>
    </source>
</evidence>
<dbReference type="InterPro" id="IPR013083">
    <property type="entry name" value="Znf_RING/FYVE/PHD"/>
</dbReference>
<feature type="domain" description="RING-type" evidence="6">
    <location>
        <begin position="50"/>
        <end position="90"/>
    </location>
</feature>
<dbReference type="GO" id="GO:0016567">
    <property type="term" value="P:protein ubiquitination"/>
    <property type="evidence" value="ECO:0007669"/>
    <property type="project" value="TreeGrafter"/>
</dbReference>
<proteinExistence type="predicted"/>
<dbReference type="GO" id="GO:0008270">
    <property type="term" value="F:zinc ion binding"/>
    <property type="evidence" value="ECO:0007669"/>
    <property type="project" value="UniProtKB-KW"/>
</dbReference>
<reference evidence="7 8" key="1">
    <citation type="journal article" date="2023" name="Mol. Ecol. Resour.">
        <title>Chromosome-level genome assembly of a triploid poplar Populus alba 'Berolinensis'.</title>
        <authorList>
            <person name="Chen S."/>
            <person name="Yu Y."/>
            <person name="Wang X."/>
            <person name="Wang S."/>
            <person name="Zhang T."/>
            <person name="Zhou Y."/>
            <person name="He R."/>
            <person name="Meng N."/>
            <person name="Wang Y."/>
            <person name="Liu W."/>
            <person name="Liu Z."/>
            <person name="Liu J."/>
            <person name="Guo Q."/>
            <person name="Huang H."/>
            <person name="Sederoff R.R."/>
            <person name="Wang G."/>
            <person name="Qu G."/>
            <person name="Chen S."/>
        </authorList>
    </citation>
    <scope>NUCLEOTIDE SEQUENCE [LARGE SCALE GENOMIC DNA]</scope>
    <source>
        <strain evidence="7">SC-2020</strain>
    </source>
</reference>
<evidence type="ECO:0000313" key="7">
    <source>
        <dbReference type="EMBL" id="KAJ7010205.1"/>
    </source>
</evidence>
<dbReference type="Gene3D" id="3.30.40.10">
    <property type="entry name" value="Zinc/RING finger domain, C3HC4 (zinc finger)"/>
    <property type="match status" value="1"/>
</dbReference>
<dbReference type="SUPFAM" id="SSF57850">
    <property type="entry name" value="RING/U-box"/>
    <property type="match status" value="1"/>
</dbReference>
<dbReference type="AlphaFoldDB" id="A0AAD6WEW0"/>
<keyword evidence="8" id="KW-1185">Reference proteome</keyword>
<dbReference type="GO" id="GO:0061630">
    <property type="term" value="F:ubiquitin protein ligase activity"/>
    <property type="evidence" value="ECO:0007669"/>
    <property type="project" value="UniProtKB-EC"/>
</dbReference>
<keyword evidence="3" id="KW-0479">Metal-binding</keyword>
<evidence type="ECO:0000256" key="2">
    <source>
        <dbReference type="ARBA" id="ARBA00012483"/>
    </source>
</evidence>
<sequence>MNELFLIAKTRLAEHISAYEAPNMQSASKESTGSLDKVKVGDQESCLTWTVCSDEISVGSAATRLPCSPVYHQNCIVLWRVSGNMCRLCRCKMPS</sequence>